<proteinExistence type="predicted"/>
<gene>
    <name evidence="2" type="ORF">GCM10007043_08410</name>
</gene>
<protein>
    <recommendedName>
        <fullName evidence="4">Sporulation protein YunB</fullName>
    </recommendedName>
</protein>
<keyword evidence="3" id="KW-1185">Reference proteome</keyword>
<feature type="transmembrane region" description="Helical" evidence="1">
    <location>
        <begin position="21"/>
        <end position="39"/>
    </location>
</feature>
<dbReference type="Pfam" id="PF09560">
    <property type="entry name" value="Spore_YunB"/>
    <property type="match status" value="1"/>
</dbReference>
<reference evidence="2" key="2">
    <citation type="submission" date="2020-09" db="EMBL/GenBank/DDBJ databases">
        <authorList>
            <person name="Sun Q."/>
            <person name="Ohkuma M."/>
        </authorList>
    </citation>
    <scope>NUCLEOTIDE SEQUENCE</scope>
    <source>
        <strain evidence="2">JCM 14719</strain>
    </source>
</reference>
<dbReference type="AlphaFoldDB" id="A0A8J3BDS6"/>
<reference evidence="2" key="1">
    <citation type="journal article" date="2014" name="Int. J. Syst. Evol. Microbiol.">
        <title>Complete genome sequence of Corynebacterium casei LMG S-19264T (=DSM 44701T), isolated from a smear-ripened cheese.</title>
        <authorList>
            <consortium name="US DOE Joint Genome Institute (JGI-PGF)"/>
            <person name="Walter F."/>
            <person name="Albersmeier A."/>
            <person name="Kalinowski J."/>
            <person name="Ruckert C."/>
        </authorList>
    </citation>
    <scope>NUCLEOTIDE SEQUENCE</scope>
    <source>
        <strain evidence="2">JCM 14719</strain>
    </source>
</reference>
<evidence type="ECO:0008006" key="4">
    <source>
        <dbReference type="Google" id="ProtNLM"/>
    </source>
</evidence>
<dbReference type="InterPro" id="IPR014197">
    <property type="entry name" value="Sporulation_prot_YunB"/>
</dbReference>
<keyword evidence="1" id="KW-0812">Transmembrane</keyword>
<keyword evidence="1" id="KW-0472">Membrane</keyword>
<dbReference type="EMBL" id="BMOF01000011">
    <property type="protein sequence ID" value="GGJ96946.1"/>
    <property type="molecule type" value="Genomic_DNA"/>
</dbReference>
<dbReference type="NCBIfam" id="TIGR02832">
    <property type="entry name" value="spo_yunB"/>
    <property type="match status" value="1"/>
</dbReference>
<dbReference type="RefSeq" id="WP_188816875.1">
    <property type="nucleotide sequence ID" value="NZ_BMOF01000011.1"/>
</dbReference>
<sequence>MGARFGRRRRFSVRLSPRVKLFVFLVVLGLGLFQMLFLIEHNLAPTLHAIAEARVQQIATQAINDALSKKIANSTHFRKLVEIEKDRDGRIQAVLFNYTEYVRIQAEAARRVLESLKRLEKELENEERVEAIPLGRALNSEILTHLGPDIHIKLIPIGAAKADMGVEMQQAGINIVLVRVYLDVQATVRIVIPFSTAPTTVSTRVPITQAVLVGQVPDVYYQGFTGEKGSAVPPPAVITPPKR</sequence>
<comment type="caution">
    <text evidence="2">The sequence shown here is derived from an EMBL/GenBank/DDBJ whole genome shotgun (WGS) entry which is preliminary data.</text>
</comment>
<evidence type="ECO:0000256" key="1">
    <source>
        <dbReference type="SAM" id="Phobius"/>
    </source>
</evidence>
<evidence type="ECO:0000313" key="3">
    <source>
        <dbReference type="Proteomes" id="UP000637720"/>
    </source>
</evidence>
<dbReference type="Proteomes" id="UP000637720">
    <property type="component" value="Unassembled WGS sequence"/>
</dbReference>
<name>A0A8J3BDS6_9BACI</name>
<accession>A0A8J3BDS6</accession>
<organism evidence="2 3">
    <name type="scientific">Calditerricola satsumensis</name>
    <dbReference type="NCBI Taxonomy" id="373054"/>
    <lineage>
        <taxon>Bacteria</taxon>
        <taxon>Bacillati</taxon>
        <taxon>Bacillota</taxon>
        <taxon>Bacilli</taxon>
        <taxon>Bacillales</taxon>
        <taxon>Bacillaceae</taxon>
        <taxon>Calditerricola</taxon>
    </lineage>
</organism>
<evidence type="ECO:0000313" key="2">
    <source>
        <dbReference type="EMBL" id="GGJ96946.1"/>
    </source>
</evidence>
<dbReference type="PIRSF" id="PIRSF021383">
    <property type="entry name" value="YunB"/>
    <property type="match status" value="1"/>
</dbReference>
<keyword evidence="1" id="KW-1133">Transmembrane helix</keyword>